<dbReference type="GO" id="GO:0016616">
    <property type="term" value="F:oxidoreductase activity, acting on the CH-OH group of donors, NAD or NADP as acceptor"/>
    <property type="evidence" value="ECO:0007669"/>
    <property type="project" value="TreeGrafter"/>
</dbReference>
<dbReference type="PRINTS" id="PR00081">
    <property type="entry name" value="GDHRDH"/>
</dbReference>
<evidence type="ECO:0000313" key="5">
    <source>
        <dbReference type="Proteomes" id="UP001212152"/>
    </source>
</evidence>
<protein>
    <submittedName>
        <fullName evidence="4">Uncharacterized protein</fullName>
    </submittedName>
</protein>
<accession>A0AAD5TIA8</accession>
<dbReference type="PANTHER" id="PTHR44229:SF4">
    <property type="entry name" value="15-HYDROXYPROSTAGLANDIN DEHYDROGENASE [NAD(+)]"/>
    <property type="match status" value="1"/>
</dbReference>
<gene>
    <name evidence="4" type="ORF">HDU87_004575</name>
</gene>
<evidence type="ECO:0000256" key="2">
    <source>
        <dbReference type="ARBA" id="ARBA00023002"/>
    </source>
</evidence>
<evidence type="ECO:0000256" key="3">
    <source>
        <dbReference type="RuleBase" id="RU000363"/>
    </source>
</evidence>
<sequence>MKIEGKTAIITGASSGFGKALAWRLAGKGGHVVLGDLSAKAGSALKDEINAKYPGHAIFQVCDVASKKDQENLFALAKNQFRSVDIVVNNAGIGENTAFGTDATDSWLPVLRIDLEAVILGTRLALAEMQKSATGGVILNTASLAGLVPVEFQPVYAAAKAGVVNFTKSLTNWKKKGIRVVAICPGFTQTGIIDAGRAAFGDAFYKFVGPQLIPIDLVIDAFVRAIEDDSLTGVAIRITKERGIQVLDQAARL</sequence>
<reference evidence="4" key="1">
    <citation type="submission" date="2020-05" db="EMBL/GenBank/DDBJ databases">
        <title>Phylogenomic resolution of chytrid fungi.</title>
        <authorList>
            <person name="Stajich J.E."/>
            <person name="Amses K."/>
            <person name="Simmons R."/>
            <person name="Seto K."/>
            <person name="Myers J."/>
            <person name="Bonds A."/>
            <person name="Quandt C.A."/>
            <person name="Barry K."/>
            <person name="Liu P."/>
            <person name="Grigoriev I."/>
            <person name="Longcore J.E."/>
            <person name="James T.Y."/>
        </authorList>
    </citation>
    <scope>NUCLEOTIDE SEQUENCE</scope>
    <source>
        <strain evidence="4">JEL0379</strain>
    </source>
</reference>
<comment type="similarity">
    <text evidence="1 3">Belongs to the short-chain dehydrogenases/reductases (SDR) family.</text>
</comment>
<dbReference type="Pfam" id="PF00106">
    <property type="entry name" value="adh_short"/>
    <property type="match status" value="1"/>
</dbReference>
<comment type="caution">
    <text evidence="4">The sequence shown here is derived from an EMBL/GenBank/DDBJ whole genome shotgun (WGS) entry which is preliminary data.</text>
</comment>
<keyword evidence="5" id="KW-1185">Reference proteome</keyword>
<keyword evidence="2" id="KW-0560">Oxidoreductase</keyword>
<dbReference type="InterPro" id="IPR002347">
    <property type="entry name" value="SDR_fam"/>
</dbReference>
<name>A0AAD5TIA8_9FUNG</name>
<proteinExistence type="inferred from homology"/>
<dbReference type="Gene3D" id="3.40.50.720">
    <property type="entry name" value="NAD(P)-binding Rossmann-like Domain"/>
    <property type="match status" value="1"/>
</dbReference>
<dbReference type="PANTHER" id="PTHR44229">
    <property type="entry name" value="15-HYDROXYPROSTAGLANDIN DEHYDROGENASE [NAD(+)]"/>
    <property type="match status" value="1"/>
</dbReference>
<dbReference type="InterPro" id="IPR036291">
    <property type="entry name" value="NAD(P)-bd_dom_sf"/>
</dbReference>
<dbReference type="SUPFAM" id="SSF51735">
    <property type="entry name" value="NAD(P)-binding Rossmann-fold domains"/>
    <property type="match status" value="1"/>
</dbReference>
<dbReference type="GO" id="GO:0005737">
    <property type="term" value="C:cytoplasm"/>
    <property type="evidence" value="ECO:0007669"/>
    <property type="project" value="TreeGrafter"/>
</dbReference>
<dbReference type="AlphaFoldDB" id="A0AAD5TIA8"/>
<dbReference type="Proteomes" id="UP001212152">
    <property type="component" value="Unassembled WGS sequence"/>
</dbReference>
<evidence type="ECO:0000313" key="4">
    <source>
        <dbReference type="EMBL" id="KAJ3177323.1"/>
    </source>
</evidence>
<dbReference type="EMBL" id="JADGJQ010000034">
    <property type="protein sequence ID" value="KAJ3177323.1"/>
    <property type="molecule type" value="Genomic_DNA"/>
</dbReference>
<organism evidence="4 5">
    <name type="scientific">Geranomyces variabilis</name>
    <dbReference type="NCBI Taxonomy" id="109894"/>
    <lineage>
        <taxon>Eukaryota</taxon>
        <taxon>Fungi</taxon>
        <taxon>Fungi incertae sedis</taxon>
        <taxon>Chytridiomycota</taxon>
        <taxon>Chytridiomycota incertae sedis</taxon>
        <taxon>Chytridiomycetes</taxon>
        <taxon>Spizellomycetales</taxon>
        <taxon>Powellomycetaceae</taxon>
        <taxon>Geranomyces</taxon>
    </lineage>
</organism>
<evidence type="ECO:0000256" key="1">
    <source>
        <dbReference type="ARBA" id="ARBA00006484"/>
    </source>
</evidence>
<dbReference type="PRINTS" id="PR00080">
    <property type="entry name" value="SDRFAMILY"/>
</dbReference>